<evidence type="ECO:0000256" key="1">
    <source>
        <dbReference type="PROSITE-ProRule" id="PRU00176"/>
    </source>
</evidence>
<accession>A0ABP9YS22</accession>
<dbReference type="PANTHER" id="PTHR32343">
    <property type="entry name" value="SERINE/ARGININE-RICH SPLICING FACTOR"/>
    <property type="match status" value="1"/>
</dbReference>
<sequence length="256" mass="28547">MSNTWNNITIPETPSPNYVIVKQIARQSTEQTVKEFFLFCGKIKEFELKVDEADEKHQIALIHFERESAAKTAALLSNALIDDSHIIASPYFDIPTTESTDRSVDSSEPETQETKPKSRIAAEILANGYMLQDHVVAKGLEYDNKYNVSSRLTGFLSSLQSNVKQFDEKYRIWDKAVNIDQKYKIGEKVQTAAQTAQTKAAAALQTPTGQKVHDFANQTLAQIAAVHYEAKKIQGEKLNSDAHKSPEADTQKAAAQ</sequence>
<dbReference type="SUPFAM" id="SSF54928">
    <property type="entry name" value="RNA-binding domain, RBD"/>
    <property type="match status" value="1"/>
</dbReference>
<dbReference type="PROSITE" id="PS50102">
    <property type="entry name" value="RRM"/>
    <property type="match status" value="1"/>
</dbReference>
<evidence type="ECO:0000313" key="4">
    <source>
        <dbReference type="EMBL" id="GAA5809654.1"/>
    </source>
</evidence>
<protein>
    <recommendedName>
        <fullName evidence="3">RRM domain-containing protein</fullName>
    </recommendedName>
</protein>
<dbReference type="InterPro" id="IPR012677">
    <property type="entry name" value="Nucleotide-bd_a/b_plait_sf"/>
</dbReference>
<keyword evidence="1" id="KW-0694">RNA-binding</keyword>
<dbReference type="Pfam" id="PF00076">
    <property type="entry name" value="RRM_1"/>
    <property type="match status" value="1"/>
</dbReference>
<feature type="region of interest" description="Disordered" evidence="2">
    <location>
        <begin position="236"/>
        <end position="256"/>
    </location>
</feature>
<dbReference type="EMBL" id="BAABUK010000005">
    <property type="protein sequence ID" value="GAA5809654.1"/>
    <property type="molecule type" value="Genomic_DNA"/>
</dbReference>
<evidence type="ECO:0000256" key="2">
    <source>
        <dbReference type="SAM" id="MobiDB-lite"/>
    </source>
</evidence>
<evidence type="ECO:0000259" key="3">
    <source>
        <dbReference type="PROSITE" id="PS50102"/>
    </source>
</evidence>
<feature type="compositionally biased region" description="Basic and acidic residues" evidence="2">
    <location>
        <begin position="236"/>
        <end position="250"/>
    </location>
</feature>
<evidence type="ECO:0000313" key="5">
    <source>
        <dbReference type="Proteomes" id="UP001473302"/>
    </source>
</evidence>
<comment type="caution">
    <text evidence="4">The sequence shown here is derived from an EMBL/GenBank/DDBJ whole genome shotgun (WGS) entry which is preliminary data.</text>
</comment>
<reference evidence="4 5" key="1">
    <citation type="submission" date="2024-04" db="EMBL/GenBank/DDBJ databases">
        <title>genome sequences of Mucor flavus KT1a and Helicostylum pulchrum KT1b strains isolated from the surface of a dry-aged beef.</title>
        <authorList>
            <person name="Toyotome T."/>
            <person name="Hosono M."/>
            <person name="Torimaru M."/>
            <person name="Fukuda K."/>
            <person name="Mikami N."/>
        </authorList>
    </citation>
    <scope>NUCLEOTIDE SEQUENCE [LARGE SCALE GENOMIC DNA]</scope>
    <source>
        <strain evidence="4 5">KT1a</strain>
    </source>
</reference>
<name>A0ABP9YS22_9FUNG</name>
<keyword evidence="5" id="KW-1185">Reference proteome</keyword>
<dbReference type="InterPro" id="IPR035979">
    <property type="entry name" value="RBD_domain_sf"/>
</dbReference>
<dbReference type="SMART" id="SM00360">
    <property type="entry name" value="RRM"/>
    <property type="match status" value="1"/>
</dbReference>
<dbReference type="InterPro" id="IPR000504">
    <property type="entry name" value="RRM_dom"/>
</dbReference>
<gene>
    <name evidence="4" type="ORF">MFLAVUS_003066</name>
</gene>
<dbReference type="Proteomes" id="UP001473302">
    <property type="component" value="Unassembled WGS sequence"/>
</dbReference>
<dbReference type="Gene3D" id="3.30.70.330">
    <property type="match status" value="1"/>
</dbReference>
<feature type="region of interest" description="Disordered" evidence="2">
    <location>
        <begin position="97"/>
        <end position="118"/>
    </location>
</feature>
<organism evidence="4 5">
    <name type="scientific">Mucor flavus</name>
    <dbReference type="NCBI Taxonomy" id="439312"/>
    <lineage>
        <taxon>Eukaryota</taxon>
        <taxon>Fungi</taxon>
        <taxon>Fungi incertae sedis</taxon>
        <taxon>Mucoromycota</taxon>
        <taxon>Mucoromycotina</taxon>
        <taxon>Mucoromycetes</taxon>
        <taxon>Mucorales</taxon>
        <taxon>Mucorineae</taxon>
        <taxon>Mucoraceae</taxon>
        <taxon>Mucor</taxon>
    </lineage>
</organism>
<proteinExistence type="predicted"/>
<feature type="domain" description="RRM" evidence="3">
    <location>
        <begin position="17"/>
        <end position="99"/>
    </location>
</feature>
<dbReference type="PANTHER" id="PTHR32343:SF10">
    <property type="entry name" value="RNA-BINDING REGION RNP-1 DOMAIN-CONTAINING PROTEIN"/>
    <property type="match status" value="1"/>
</dbReference>